<dbReference type="EMBL" id="SEYY01003656">
    <property type="protein sequence ID" value="KAB7504158.1"/>
    <property type="molecule type" value="Genomic_DNA"/>
</dbReference>
<dbReference type="Proteomes" id="UP000326759">
    <property type="component" value="Unassembled WGS sequence"/>
</dbReference>
<keyword evidence="12" id="KW-1185">Reference proteome</keyword>
<protein>
    <submittedName>
        <fullName evidence="11">STAM-binding protein-like A</fullName>
    </submittedName>
</protein>
<evidence type="ECO:0000256" key="9">
    <source>
        <dbReference type="SAM" id="MobiDB-lite"/>
    </source>
</evidence>
<evidence type="ECO:0000256" key="3">
    <source>
        <dbReference type="ARBA" id="ARBA00022670"/>
    </source>
</evidence>
<keyword evidence="5" id="KW-0833">Ubl conjugation pathway</keyword>
<proteinExistence type="inferred from homology"/>
<dbReference type="PANTHER" id="PTHR12947:SF13">
    <property type="entry name" value="FI19924P1"/>
    <property type="match status" value="1"/>
</dbReference>
<keyword evidence="8" id="KW-0482">Metalloprotease</keyword>
<dbReference type="GO" id="GO:0046872">
    <property type="term" value="F:metal ion binding"/>
    <property type="evidence" value="ECO:0007669"/>
    <property type="project" value="UniProtKB-KW"/>
</dbReference>
<gene>
    <name evidence="11" type="primary">stambpa</name>
    <name evidence="11" type="ORF">Anas_08919</name>
</gene>
<dbReference type="Gene3D" id="3.40.140.10">
    <property type="entry name" value="Cytidine Deaminase, domain 2"/>
    <property type="match status" value="1"/>
</dbReference>
<evidence type="ECO:0000256" key="2">
    <source>
        <dbReference type="ARBA" id="ARBA00010981"/>
    </source>
</evidence>
<feature type="region of interest" description="Disordered" evidence="9">
    <location>
        <begin position="131"/>
        <end position="150"/>
    </location>
</feature>
<evidence type="ECO:0000256" key="5">
    <source>
        <dbReference type="ARBA" id="ARBA00022786"/>
    </source>
</evidence>
<dbReference type="GO" id="GO:0005768">
    <property type="term" value="C:endosome"/>
    <property type="evidence" value="ECO:0007669"/>
    <property type="project" value="TreeGrafter"/>
</dbReference>
<reference evidence="11 12" key="1">
    <citation type="journal article" date="2019" name="PLoS Biol.">
        <title>Sex chromosomes control vertical transmission of feminizing Wolbachia symbionts in an isopod.</title>
        <authorList>
            <person name="Becking T."/>
            <person name="Chebbi M.A."/>
            <person name="Giraud I."/>
            <person name="Moumen B."/>
            <person name="Laverre T."/>
            <person name="Caubet Y."/>
            <person name="Peccoud J."/>
            <person name="Gilbert C."/>
            <person name="Cordaux R."/>
        </authorList>
    </citation>
    <scope>NUCLEOTIDE SEQUENCE [LARGE SCALE GENOMIC DNA]</scope>
    <source>
        <strain evidence="11">ANa2</strain>
        <tissue evidence="11">Whole body excluding digestive tract and cuticle</tissue>
    </source>
</reference>
<evidence type="ECO:0000259" key="10">
    <source>
        <dbReference type="PROSITE" id="PS50249"/>
    </source>
</evidence>
<dbReference type="Pfam" id="PF08969">
    <property type="entry name" value="USP8_dimer"/>
    <property type="match status" value="1"/>
</dbReference>
<comment type="cofactor">
    <cofactor evidence="1">
        <name>Zn(2+)</name>
        <dbReference type="ChEBI" id="CHEBI:29105"/>
    </cofactor>
</comment>
<comment type="caution">
    <text evidence="11">The sequence shown here is derived from an EMBL/GenBank/DDBJ whole genome shotgun (WGS) entry which is preliminary data.</text>
</comment>
<keyword evidence="7" id="KW-0862">Zinc</keyword>
<evidence type="ECO:0000313" key="11">
    <source>
        <dbReference type="EMBL" id="KAB7504158.1"/>
    </source>
</evidence>
<dbReference type="CDD" id="cd08066">
    <property type="entry name" value="MPN_AMSH_like"/>
    <property type="match status" value="1"/>
</dbReference>
<dbReference type="PROSITE" id="PS50249">
    <property type="entry name" value="MPN"/>
    <property type="match status" value="1"/>
</dbReference>
<keyword evidence="6" id="KW-0378">Hydrolase</keyword>
<evidence type="ECO:0000256" key="7">
    <source>
        <dbReference type="ARBA" id="ARBA00022833"/>
    </source>
</evidence>
<dbReference type="InterPro" id="IPR000555">
    <property type="entry name" value="JAMM/MPN+_dom"/>
</dbReference>
<accession>A0A5N5TDK7</accession>
<evidence type="ECO:0000256" key="4">
    <source>
        <dbReference type="ARBA" id="ARBA00022723"/>
    </source>
</evidence>
<feature type="compositionally biased region" description="Basic and acidic residues" evidence="9">
    <location>
        <begin position="131"/>
        <end position="141"/>
    </location>
</feature>
<dbReference type="AlphaFoldDB" id="A0A5N5TDK7"/>
<organism evidence="11 12">
    <name type="scientific">Armadillidium nasatum</name>
    <dbReference type="NCBI Taxonomy" id="96803"/>
    <lineage>
        <taxon>Eukaryota</taxon>
        <taxon>Metazoa</taxon>
        <taxon>Ecdysozoa</taxon>
        <taxon>Arthropoda</taxon>
        <taxon>Crustacea</taxon>
        <taxon>Multicrustacea</taxon>
        <taxon>Malacostraca</taxon>
        <taxon>Eumalacostraca</taxon>
        <taxon>Peracarida</taxon>
        <taxon>Isopoda</taxon>
        <taxon>Oniscidea</taxon>
        <taxon>Crinocheta</taxon>
        <taxon>Armadillidiidae</taxon>
        <taxon>Armadillidium</taxon>
    </lineage>
</organism>
<feature type="domain" description="MPN" evidence="10">
    <location>
        <begin position="247"/>
        <end position="378"/>
    </location>
</feature>
<dbReference type="GO" id="GO:0016020">
    <property type="term" value="C:membrane"/>
    <property type="evidence" value="ECO:0007669"/>
    <property type="project" value="TreeGrafter"/>
</dbReference>
<name>A0A5N5TDK7_9CRUS</name>
<dbReference type="GO" id="GO:0061578">
    <property type="term" value="F:K63-linked deubiquitinase activity"/>
    <property type="evidence" value="ECO:0007669"/>
    <property type="project" value="InterPro"/>
</dbReference>
<sequence length="417" mass="47139">MDPDSRIKALVEQGKAVVDQNIPIRRSGMEMAKMAAIYEEERNLESAFILYFRYVDLFLDKIHKHSEYASHSGIDKTACIVKAKVMLSKAELLKKTLKLRYEREFAEHVAHQKALEEIIRREKEEQELKLKKEEEERKANDKSAVNKWNDAHLSPVAEKVSRDDSLRDVAFPTQYLSENQKPNSAFVAENLVTPLPQPQAAFISPSVPSRDLKPSTSFSTPSINRDSKPQSLLSANHGLKEGKLRPIMLPHELMSRFLTLAAVNTGKNIETCGVLAGKMAANKFLITHLLIPQQVGTSDSCTTQHEEELFDQQDKYDLITLGWIHTHPTQTAFLSSVDLHTHCSYQLMMPEAVAVVCAPKFEETGYFTLTPYHGLNFIANCRESGFHPHPSEPPLFQSADHVLIDASLKIQVIDLRR</sequence>
<dbReference type="OrthoDB" id="3640at2759"/>
<dbReference type="GO" id="GO:0140492">
    <property type="term" value="F:metal-dependent deubiquitinase activity"/>
    <property type="evidence" value="ECO:0007669"/>
    <property type="project" value="InterPro"/>
</dbReference>
<dbReference type="SUPFAM" id="SSF102712">
    <property type="entry name" value="JAB1/MPN domain"/>
    <property type="match status" value="1"/>
</dbReference>
<dbReference type="SMART" id="SM00232">
    <property type="entry name" value="JAB_MPN"/>
    <property type="match status" value="1"/>
</dbReference>
<keyword evidence="4" id="KW-0479">Metal-binding</keyword>
<dbReference type="GO" id="GO:0006508">
    <property type="term" value="P:proteolysis"/>
    <property type="evidence" value="ECO:0007669"/>
    <property type="project" value="UniProtKB-KW"/>
</dbReference>
<dbReference type="InterPro" id="IPR037518">
    <property type="entry name" value="MPN"/>
</dbReference>
<dbReference type="InterPro" id="IPR044098">
    <property type="entry name" value="STAMBP/STALP-like_MPN"/>
</dbReference>
<dbReference type="Gene3D" id="1.20.58.80">
    <property type="entry name" value="Phosphotransferase system, lactose/cellobiose-type IIA subunit"/>
    <property type="match status" value="1"/>
</dbReference>
<feature type="compositionally biased region" description="Polar residues" evidence="9">
    <location>
        <begin position="214"/>
        <end position="230"/>
    </location>
</feature>
<feature type="region of interest" description="Disordered" evidence="9">
    <location>
        <begin position="202"/>
        <end position="230"/>
    </location>
</feature>
<dbReference type="SUPFAM" id="SSF140856">
    <property type="entry name" value="USP8 N-terminal domain-like"/>
    <property type="match status" value="1"/>
</dbReference>
<dbReference type="GO" id="GO:0070536">
    <property type="term" value="P:protein K63-linked deubiquitination"/>
    <property type="evidence" value="ECO:0007669"/>
    <property type="project" value="InterPro"/>
</dbReference>
<keyword evidence="3" id="KW-0645">Protease</keyword>
<dbReference type="Pfam" id="PF01398">
    <property type="entry name" value="JAB"/>
    <property type="match status" value="1"/>
</dbReference>
<dbReference type="PANTHER" id="PTHR12947">
    <property type="entry name" value="AMSH-LIKE PROTEASE"/>
    <property type="match status" value="1"/>
</dbReference>
<evidence type="ECO:0000256" key="1">
    <source>
        <dbReference type="ARBA" id="ARBA00001947"/>
    </source>
</evidence>
<comment type="similarity">
    <text evidence="2">Belongs to the peptidase M67C family.</text>
</comment>
<evidence type="ECO:0000256" key="8">
    <source>
        <dbReference type="ARBA" id="ARBA00023049"/>
    </source>
</evidence>
<evidence type="ECO:0000256" key="6">
    <source>
        <dbReference type="ARBA" id="ARBA00022801"/>
    </source>
</evidence>
<dbReference type="FunFam" id="3.40.140.10:FF:000010">
    <property type="entry name" value="AMSH-like protease isoform X1"/>
    <property type="match status" value="1"/>
</dbReference>
<dbReference type="InterPro" id="IPR015063">
    <property type="entry name" value="USP8_dimer"/>
</dbReference>
<evidence type="ECO:0000313" key="12">
    <source>
        <dbReference type="Proteomes" id="UP000326759"/>
    </source>
</evidence>